<keyword evidence="4" id="KW-1185">Reference proteome</keyword>
<dbReference type="AlphaFoldDB" id="A0A2U3AAJ0"/>
<dbReference type="EMBL" id="UGNP01000001">
    <property type="protein sequence ID" value="STX09630.1"/>
    <property type="molecule type" value="Genomic_DNA"/>
</dbReference>
<accession>A0A2U3AAJ0</accession>
<gene>
    <name evidence="2" type="ORF">DFR61_13315</name>
    <name evidence="1" type="ORF">NCTC10597_01318</name>
</gene>
<evidence type="ECO:0000313" key="4">
    <source>
        <dbReference type="Proteomes" id="UP000294641"/>
    </source>
</evidence>
<dbReference type="Proteomes" id="UP000294641">
    <property type="component" value="Unassembled WGS sequence"/>
</dbReference>
<evidence type="ECO:0000313" key="3">
    <source>
        <dbReference type="Proteomes" id="UP000254330"/>
    </source>
</evidence>
<reference evidence="1 3" key="1">
    <citation type="submission" date="2018-06" db="EMBL/GenBank/DDBJ databases">
        <authorList>
            <consortium name="Pathogen Informatics"/>
            <person name="Doyle S."/>
        </authorList>
    </citation>
    <scope>NUCLEOTIDE SEQUENCE [LARGE SCALE GENOMIC DNA]</scope>
    <source>
        <strain evidence="1 3">NCTC10597</strain>
    </source>
</reference>
<evidence type="ECO:0000313" key="2">
    <source>
        <dbReference type="EMBL" id="TDR34980.1"/>
    </source>
</evidence>
<dbReference type="RefSeq" id="WP_109350426.1">
    <property type="nucleotide sequence ID" value="NZ_BJUE01000033.1"/>
</dbReference>
<dbReference type="Proteomes" id="UP000254330">
    <property type="component" value="Unassembled WGS sequence"/>
</dbReference>
<dbReference type="EMBL" id="SNZG01000033">
    <property type="protein sequence ID" value="TDR34980.1"/>
    <property type="molecule type" value="Genomic_DNA"/>
</dbReference>
<organism evidence="1 3">
    <name type="scientific">Kurthia zopfii</name>
    <dbReference type="NCBI Taxonomy" id="1650"/>
    <lineage>
        <taxon>Bacteria</taxon>
        <taxon>Bacillati</taxon>
        <taxon>Bacillota</taxon>
        <taxon>Bacilli</taxon>
        <taxon>Bacillales</taxon>
        <taxon>Caryophanaceae</taxon>
        <taxon>Kurthia</taxon>
    </lineage>
</organism>
<proteinExistence type="predicted"/>
<protein>
    <submittedName>
        <fullName evidence="1">Uncharacterized protein</fullName>
    </submittedName>
</protein>
<evidence type="ECO:0000313" key="1">
    <source>
        <dbReference type="EMBL" id="STX09630.1"/>
    </source>
</evidence>
<sequence>MLTVNITKENLEYVAEFVTQTTREVRNITIQSMHDLVYNLGQLTHMNNIHFNIPQDLKKSLITSLRLEYPGEVYEHKITVH</sequence>
<reference evidence="2 4" key="2">
    <citation type="submission" date="2019-03" db="EMBL/GenBank/DDBJ databases">
        <title>Genomic Encyclopedia of Type Strains, Phase IV (KMG-IV): sequencing the most valuable type-strain genomes for metagenomic binning, comparative biology and taxonomic classification.</title>
        <authorList>
            <person name="Goeker M."/>
        </authorList>
    </citation>
    <scope>NUCLEOTIDE SEQUENCE [LARGE SCALE GENOMIC DNA]</scope>
    <source>
        <strain evidence="2 4">DSM 20580</strain>
    </source>
</reference>
<comment type="caution">
    <text evidence="1">The sequence shown here is derived from an EMBL/GenBank/DDBJ whole genome shotgun (WGS) entry which is preliminary data.</text>
</comment>
<dbReference type="OrthoDB" id="2454504at2"/>
<name>A0A2U3AAJ0_9BACL</name>